<evidence type="ECO:0000313" key="2">
    <source>
        <dbReference type="Proteomes" id="UP000030753"/>
    </source>
</evidence>
<reference evidence="1 2" key="1">
    <citation type="submission" date="2011-06" db="EMBL/GenBank/DDBJ databases">
        <title>The Genome Sequence of Fusarium oxysporum FOSC 3-a.</title>
        <authorList>
            <consortium name="The Broad Institute Genome Sequencing Platform"/>
            <person name="Ma L.-J."/>
            <person name="Gale L.R."/>
            <person name="Schwartz D.C."/>
            <person name="Zhou S."/>
            <person name="Corby-Kistler H."/>
            <person name="Young S.K."/>
            <person name="Zeng Q."/>
            <person name="Gargeya S."/>
            <person name="Fitzgerald M."/>
            <person name="Haas B."/>
            <person name="Abouelleil A."/>
            <person name="Alvarado L."/>
            <person name="Arachchi H.M."/>
            <person name="Berlin A."/>
            <person name="Brown A."/>
            <person name="Chapman S.B."/>
            <person name="Chen Z."/>
            <person name="Dunbar C."/>
            <person name="Freedman E."/>
            <person name="Gearin G."/>
            <person name="Gellesch M."/>
            <person name="Goldberg J."/>
            <person name="Griggs A."/>
            <person name="Gujja S."/>
            <person name="Heiman D."/>
            <person name="Howarth C."/>
            <person name="Larson L."/>
            <person name="Lui A."/>
            <person name="MacDonald P.J.P."/>
            <person name="Mehta T."/>
            <person name="Montmayeur A."/>
            <person name="Murphy C."/>
            <person name="Neiman D."/>
            <person name="Pearson M."/>
            <person name="Priest M."/>
            <person name="Roberts A."/>
            <person name="Saif S."/>
            <person name="Shea T."/>
            <person name="Shenoy N."/>
            <person name="Sisk P."/>
            <person name="Stolte C."/>
            <person name="Sykes S."/>
            <person name="Wortman J."/>
            <person name="Nusbaum C."/>
            <person name="Birren B."/>
        </authorList>
    </citation>
    <scope>NUCLEOTIDE SEQUENCE [LARGE SCALE GENOMIC DNA]</scope>
    <source>
        <strain evidence="2">FOSC 3-a</strain>
    </source>
</reference>
<sequence>MARIRELSVSYIIDSDLLLTTFEGAYLQELVRQPDSDLYAQVPWGRTLTKKDLEDTLLSKKAAVKEELNNAVT</sequence>
<name>W9HHE2_FUSOX</name>
<evidence type="ECO:0000313" key="1">
    <source>
        <dbReference type="EMBL" id="EWY81968.1"/>
    </source>
</evidence>
<dbReference type="AlphaFoldDB" id="W9HHE2"/>
<dbReference type="Proteomes" id="UP000030753">
    <property type="component" value="Unassembled WGS sequence"/>
</dbReference>
<dbReference type="OrthoDB" id="5042188at2759"/>
<accession>W9HHE2</accession>
<protein>
    <submittedName>
        <fullName evidence="1">Uncharacterized protein</fullName>
    </submittedName>
</protein>
<dbReference type="EMBL" id="JH717849">
    <property type="protein sequence ID" value="EWY81968.1"/>
    <property type="molecule type" value="Genomic_DNA"/>
</dbReference>
<organism evidence="1 2">
    <name type="scientific">Fusarium oxysporum NRRL 32931</name>
    <dbReference type="NCBI Taxonomy" id="660029"/>
    <lineage>
        <taxon>Eukaryota</taxon>
        <taxon>Fungi</taxon>
        <taxon>Dikarya</taxon>
        <taxon>Ascomycota</taxon>
        <taxon>Pezizomycotina</taxon>
        <taxon>Sordariomycetes</taxon>
        <taxon>Hypocreomycetidae</taxon>
        <taxon>Hypocreales</taxon>
        <taxon>Nectriaceae</taxon>
        <taxon>Fusarium</taxon>
        <taxon>Fusarium oxysporum species complex</taxon>
    </lineage>
</organism>
<gene>
    <name evidence="1" type="ORF">FOYG_16173</name>
</gene>
<proteinExistence type="predicted"/>
<dbReference type="HOGENOM" id="CLU_2704845_0_0_1"/>